<dbReference type="EMBL" id="AM743169">
    <property type="protein sequence ID" value="CAQ43876.1"/>
    <property type="molecule type" value="Genomic_DNA"/>
</dbReference>
<gene>
    <name evidence="2" type="ordered locus">Smlt0272</name>
</gene>
<name>B2FI88_STRMK</name>
<organism evidence="2 3">
    <name type="scientific">Stenotrophomonas maltophilia (strain K279a)</name>
    <dbReference type="NCBI Taxonomy" id="522373"/>
    <lineage>
        <taxon>Bacteria</taxon>
        <taxon>Pseudomonadati</taxon>
        <taxon>Pseudomonadota</taxon>
        <taxon>Gammaproteobacteria</taxon>
        <taxon>Lysobacterales</taxon>
        <taxon>Lysobacteraceae</taxon>
        <taxon>Stenotrophomonas</taxon>
        <taxon>Stenotrophomonas maltophilia group</taxon>
    </lineage>
</organism>
<evidence type="ECO:0000256" key="1">
    <source>
        <dbReference type="SAM" id="MobiDB-lite"/>
    </source>
</evidence>
<proteinExistence type="predicted"/>
<evidence type="ECO:0000313" key="3">
    <source>
        <dbReference type="Proteomes" id="UP000008840"/>
    </source>
</evidence>
<dbReference type="KEGG" id="sml:Smlt0272"/>
<dbReference type="Proteomes" id="UP000008840">
    <property type="component" value="Chromosome"/>
</dbReference>
<dbReference type="HOGENOM" id="CLU_2792270_0_0_6"/>
<accession>B2FI88</accession>
<sequence length="68" mass="7497">MAGTDHLGKAPDGLICRQSVDAIKPDRLHLEADSLEAWARSGGRKTSHLRQSSTHLNQRPRRPQADEG</sequence>
<reference evidence="2 3" key="1">
    <citation type="journal article" date="2008" name="Genome Biol.">
        <title>The complete genome, comparative and functional analysis of Stenotrophomonas maltophilia reveals an organism heavily shielded by drug resistance determinants.</title>
        <authorList>
            <person name="Crossman L.C."/>
            <person name="Gould V.C."/>
            <person name="Dow J.M."/>
            <person name="Vernikos G.S."/>
            <person name="Okazaki A."/>
            <person name="Sebaihia M."/>
            <person name="Saunders D."/>
            <person name="Arrowsmith C."/>
            <person name="Carver T."/>
            <person name="Peters N."/>
            <person name="Adlem E."/>
            <person name="Kerhornou A."/>
            <person name="Lord A."/>
            <person name="Murphy L."/>
            <person name="Seeger K."/>
            <person name="Squares R."/>
            <person name="Rutter S."/>
            <person name="Quail M.A."/>
            <person name="Rajandream M.A."/>
            <person name="Harris D."/>
            <person name="Churcher C."/>
            <person name="Bentley S.D."/>
            <person name="Parkhill J."/>
            <person name="Thomson N.R."/>
            <person name="Avison M.B."/>
        </authorList>
    </citation>
    <scope>NUCLEOTIDE SEQUENCE [LARGE SCALE GENOMIC DNA]</scope>
    <source>
        <strain evidence="2 3">K279a</strain>
    </source>
</reference>
<dbReference type="EnsemblBacteria" id="CAQ43876">
    <property type="protein sequence ID" value="CAQ43876"/>
    <property type="gene ID" value="Smlt0272"/>
</dbReference>
<dbReference type="AlphaFoldDB" id="B2FI88"/>
<evidence type="ECO:0000313" key="2">
    <source>
        <dbReference type="EMBL" id="CAQ43876.1"/>
    </source>
</evidence>
<protein>
    <submittedName>
        <fullName evidence="2">Uncharacterized protein</fullName>
    </submittedName>
</protein>
<feature type="region of interest" description="Disordered" evidence="1">
    <location>
        <begin position="40"/>
        <end position="68"/>
    </location>
</feature>
<keyword evidence="3" id="KW-1185">Reference proteome</keyword>